<reference evidence="1 2" key="1">
    <citation type="submission" date="2018-02" db="EMBL/GenBank/DDBJ databases">
        <title>Genome sequence of Desulfovibrio carbinolicus DSM 3852.</title>
        <authorList>
            <person name="Wilbanks E."/>
            <person name="Skennerton C.T."/>
            <person name="Orphan V.J."/>
        </authorList>
    </citation>
    <scope>NUCLEOTIDE SEQUENCE [LARGE SCALE GENOMIC DNA]</scope>
    <source>
        <strain evidence="1 2">DSM 3852</strain>
    </source>
</reference>
<dbReference type="AlphaFoldDB" id="A0A4P6HM69"/>
<sequence length="541" mass="58829">MTTTMIDRLKAAFSAFRGGAQEGMQTADLVALHNDYIASLTGGLTPKRLEALLRAADEGDIVGQHTLFAEIEDRDEHIHAELSKRRRALLSIPWRIEPGKASGKRAEAVAMAVREQVEAIPDFEDVILDMADAIGHGFACLEIEWSHDGSRHLPAGLHHRPQNWFMLPLHARDGRAGTLRLRDNTPEGQELWGLGWIVHKHRSKAGIFARAGLFRVLCWTYLLKQYCRGDFSQFLEIHGLPMRLGKYPSSASDEEQKTLLNALRMLGSDAAGIIPEGMEIEFKEAARGSEKPFMAMHDLCETGQSKAILGSTLTTDTKGVGSQALGEIHNEVRLDILASDARQLAGSLTRQLLAPLAYLNEAVTDPALLPRFVFDPSRPEDLEKLAKSLPELALVMDIPTRWAHERAGIPMPEEGEAVLARKDGVTKNDPAAPDQGDPAEATAALAAEAGDDPRFPDQDAVDAATVPDAVLTALARDMLAPILAEVEAGVAPEVFLGKLAELYPKMDTTALEELTARVLFVGELWGRLSAQAEAVPTAGAE</sequence>
<protein>
    <submittedName>
        <fullName evidence="1">DUF935 domain-containing protein</fullName>
    </submittedName>
</protein>
<dbReference type="OrthoDB" id="9797300at2"/>
<organism evidence="1 2">
    <name type="scientific">Solidesulfovibrio carbinolicus</name>
    <dbReference type="NCBI Taxonomy" id="296842"/>
    <lineage>
        <taxon>Bacteria</taxon>
        <taxon>Pseudomonadati</taxon>
        <taxon>Thermodesulfobacteriota</taxon>
        <taxon>Desulfovibrionia</taxon>
        <taxon>Desulfovibrionales</taxon>
        <taxon>Desulfovibrionaceae</taxon>
        <taxon>Solidesulfovibrio</taxon>
    </lineage>
</organism>
<dbReference type="InterPro" id="IPR009279">
    <property type="entry name" value="Portal_Mu"/>
</dbReference>
<dbReference type="Pfam" id="PF06074">
    <property type="entry name" value="Portal_Mu"/>
    <property type="match status" value="1"/>
</dbReference>
<proteinExistence type="predicted"/>
<evidence type="ECO:0000313" key="1">
    <source>
        <dbReference type="EMBL" id="QAZ67040.1"/>
    </source>
</evidence>
<gene>
    <name evidence="1" type="ORF">C3Y92_07275</name>
</gene>
<evidence type="ECO:0000313" key="2">
    <source>
        <dbReference type="Proteomes" id="UP000293296"/>
    </source>
</evidence>
<dbReference type="Proteomes" id="UP000293296">
    <property type="component" value="Chromosome"/>
</dbReference>
<keyword evidence="2" id="KW-1185">Reference proteome</keyword>
<accession>A0A4P6HM69</accession>
<name>A0A4P6HM69_9BACT</name>
<dbReference type="RefSeq" id="WP_129351223.1">
    <property type="nucleotide sequence ID" value="NZ_CP026538.1"/>
</dbReference>
<dbReference type="KEGG" id="dcb:C3Y92_07275"/>
<dbReference type="EMBL" id="CP026538">
    <property type="protein sequence ID" value="QAZ67040.1"/>
    <property type="molecule type" value="Genomic_DNA"/>
</dbReference>